<protein>
    <submittedName>
        <fullName evidence="1">Uncharacterized protein</fullName>
    </submittedName>
</protein>
<dbReference type="Proteomes" id="UP001354989">
    <property type="component" value="Plasmid pPP8"/>
</dbReference>
<keyword evidence="1" id="KW-0614">Plasmid</keyword>
<evidence type="ECO:0000313" key="1">
    <source>
        <dbReference type="EMBL" id="BDD02310.1"/>
    </source>
</evidence>
<organism evidence="1 2">
    <name type="scientific">Persicobacter psychrovividus</name>
    <dbReference type="NCBI Taxonomy" id="387638"/>
    <lineage>
        <taxon>Bacteria</taxon>
        <taxon>Pseudomonadati</taxon>
        <taxon>Bacteroidota</taxon>
        <taxon>Cytophagia</taxon>
        <taxon>Cytophagales</taxon>
        <taxon>Persicobacteraceae</taxon>
        <taxon>Persicobacter</taxon>
    </lineage>
</organism>
<keyword evidence="2" id="KW-1185">Reference proteome</keyword>
<name>A0ABN6LGN4_9BACT</name>
<evidence type="ECO:0000313" key="2">
    <source>
        <dbReference type="Proteomes" id="UP001354989"/>
    </source>
</evidence>
<accession>A0ABN6LGN4</accession>
<sequence>MKYVIIFLIVVFCNDVLAQRTVNKQDSIFIYKTLLFVNDSNFNQTNLDEPFIEEFWEENKIEALKYYKEAAYIKSISIVDRVIMIHYLPISEQLELHQWLMDNLESKIDTVSYYRVLDSDYGLNYSDLNIPKQLVYRYCPQCKYD</sequence>
<dbReference type="RefSeq" id="WP_338399559.1">
    <property type="nucleotide sequence ID" value="NZ_AP025300.1"/>
</dbReference>
<geneLocation type="plasmid" evidence="1 2">
    <name>pPP8</name>
</geneLocation>
<proteinExistence type="predicted"/>
<gene>
    <name evidence="1" type="ORF">PEPS_45900</name>
</gene>
<dbReference type="EMBL" id="AP025300">
    <property type="protein sequence ID" value="BDD02310.1"/>
    <property type="molecule type" value="Genomic_DNA"/>
</dbReference>
<reference evidence="1 2" key="1">
    <citation type="submission" date="2021-12" db="EMBL/GenBank/DDBJ databases">
        <title>Genome sequencing of bacteria with rrn-lacking chromosome and rrn-plasmid.</title>
        <authorList>
            <person name="Anda M."/>
            <person name="Iwasaki W."/>
        </authorList>
    </citation>
    <scope>NUCLEOTIDE SEQUENCE [LARGE SCALE GENOMIC DNA]</scope>
    <source>
        <strain evidence="1 2">NBRC 101262</strain>
        <plasmid evidence="1 2">pPP8</plasmid>
    </source>
</reference>